<evidence type="ECO:0008006" key="5">
    <source>
        <dbReference type="Google" id="ProtNLM"/>
    </source>
</evidence>
<feature type="transmembrane region" description="Helical" evidence="2">
    <location>
        <begin position="36"/>
        <end position="62"/>
    </location>
</feature>
<comment type="caution">
    <text evidence="3">The sequence shown here is derived from an EMBL/GenBank/DDBJ whole genome shotgun (WGS) entry which is preliminary data.</text>
</comment>
<evidence type="ECO:0000256" key="1">
    <source>
        <dbReference type="SAM" id="MobiDB-lite"/>
    </source>
</evidence>
<protein>
    <recommendedName>
        <fullName evidence="5">CASP-like protein</fullName>
    </recommendedName>
</protein>
<dbReference type="Proteomes" id="UP000237347">
    <property type="component" value="Unassembled WGS sequence"/>
</dbReference>
<feature type="transmembrane region" description="Helical" evidence="2">
    <location>
        <begin position="74"/>
        <end position="93"/>
    </location>
</feature>
<feature type="transmembrane region" description="Helical" evidence="2">
    <location>
        <begin position="99"/>
        <end position="116"/>
    </location>
</feature>
<keyword evidence="4" id="KW-1185">Reference proteome</keyword>
<evidence type="ECO:0000256" key="2">
    <source>
        <dbReference type="SAM" id="Phobius"/>
    </source>
</evidence>
<dbReference type="PANTHER" id="PTHR34965:SF1">
    <property type="entry name" value="OS07G0118300 PROTEIN"/>
    <property type="match status" value="1"/>
</dbReference>
<keyword evidence="2" id="KW-1133">Transmembrane helix</keyword>
<feature type="compositionally biased region" description="Low complexity" evidence="1">
    <location>
        <begin position="10"/>
        <end position="20"/>
    </location>
</feature>
<gene>
    <name evidence="3" type="ORF">CFP56_017791</name>
</gene>
<keyword evidence="2" id="KW-0472">Membrane</keyword>
<keyword evidence="2" id="KW-0812">Transmembrane</keyword>
<dbReference type="EMBL" id="PKMF04000279">
    <property type="protein sequence ID" value="KAK7839611.1"/>
    <property type="molecule type" value="Genomic_DNA"/>
</dbReference>
<dbReference type="PANTHER" id="PTHR34965">
    <property type="entry name" value="OS07G0118300 PROTEIN"/>
    <property type="match status" value="1"/>
</dbReference>
<evidence type="ECO:0000313" key="3">
    <source>
        <dbReference type="EMBL" id="KAK7839611.1"/>
    </source>
</evidence>
<sequence length="137" mass="14807">MGRNGEGESLARTSSSSSAINSNTNNTILRTRPDSFLIVIVCRCFSVITALTAILCITVNVLSAIRSFKDGSDVLSHSLSLAFLYVCVYVSHVDVDVDAVVVRCVLLLLLVSLFVLDDADALPIAASNFKEKINKKR</sequence>
<dbReference type="AlphaFoldDB" id="A0AAW0KLZ6"/>
<organism evidence="3 4">
    <name type="scientific">Quercus suber</name>
    <name type="common">Cork oak</name>
    <dbReference type="NCBI Taxonomy" id="58331"/>
    <lineage>
        <taxon>Eukaryota</taxon>
        <taxon>Viridiplantae</taxon>
        <taxon>Streptophyta</taxon>
        <taxon>Embryophyta</taxon>
        <taxon>Tracheophyta</taxon>
        <taxon>Spermatophyta</taxon>
        <taxon>Magnoliopsida</taxon>
        <taxon>eudicotyledons</taxon>
        <taxon>Gunneridae</taxon>
        <taxon>Pentapetalae</taxon>
        <taxon>rosids</taxon>
        <taxon>fabids</taxon>
        <taxon>Fagales</taxon>
        <taxon>Fagaceae</taxon>
        <taxon>Quercus</taxon>
    </lineage>
</organism>
<name>A0AAW0KLZ6_QUESU</name>
<accession>A0AAW0KLZ6</accession>
<proteinExistence type="predicted"/>
<feature type="region of interest" description="Disordered" evidence="1">
    <location>
        <begin position="1"/>
        <end position="20"/>
    </location>
</feature>
<reference evidence="3 4" key="1">
    <citation type="journal article" date="2018" name="Sci. Data">
        <title>The draft genome sequence of cork oak.</title>
        <authorList>
            <person name="Ramos A.M."/>
            <person name="Usie A."/>
            <person name="Barbosa P."/>
            <person name="Barros P.M."/>
            <person name="Capote T."/>
            <person name="Chaves I."/>
            <person name="Simoes F."/>
            <person name="Abreu I."/>
            <person name="Carrasquinho I."/>
            <person name="Faro C."/>
            <person name="Guimaraes J.B."/>
            <person name="Mendonca D."/>
            <person name="Nobrega F."/>
            <person name="Rodrigues L."/>
            <person name="Saibo N.J.M."/>
            <person name="Varela M.C."/>
            <person name="Egas C."/>
            <person name="Matos J."/>
            <person name="Miguel C.M."/>
            <person name="Oliveira M.M."/>
            <person name="Ricardo C.P."/>
            <person name="Goncalves S."/>
        </authorList>
    </citation>
    <scope>NUCLEOTIDE SEQUENCE [LARGE SCALE GENOMIC DNA]</scope>
    <source>
        <strain evidence="4">cv. HL8</strain>
    </source>
</reference>
<evidence type="ECO:0000313" key="4">
    <source>
        <dbReference type="Proteomes" id="UP000237347"/>
    </source>
</evidence>